<dbReference type="AlphaFoldDB" id="I3SRA5"/>
<keyword evidence="1" id="KW-0812">Transmembrane</keyword>
<name>I3SRA5_LOTJA</name>
<keyword evidence="1" id="KW-0472">Membrane</keyword>
<reference evidence="2" key="1">
    <citation type="submission" date="2012-05" db="EMBL/GenBank/DDBJ databases">
        <authorList>
            <person name="Krishnakumar V."/>
            <person name="Cheung F."/>
            <person name="Xiao Y."/>
            <person name="Chan A."/>
            <person name="Moskal W.A."/>
            <person name="Town C.D."/>
        </authorList>
    </citation>
    <scope>NUCLEOTIDE SEQUENCE</scope>
</reference>
<organism evidence="2">
    <name type="scientific">Lotus japonicus</name>
    <name type="common">Lotus corniculatus var. japonicus</name>
    <dbReference type="NCBI Taxonomy" id="34305"/>
    <lineage>
        <taxon>Eukaryota</taxon>
        <taxon>Viridiplantae</taxon>
        <taxon>Streptophyta</taxon>
        <taxon>Embryophyta</taxon>
        <taxon>Tracheophyta</taxon>
        <taxon>Spermatophyta</taxon>
        <taxon>Magnoliopsida</taxon>
        <taxon>eudicotyledons</taxon>
        <taxon>Gunneridae</taxon>
        <taxon>Pentapetalae</taxon>
        <taxon>rosids</taxon>
        <taxon>fabids</taxon>
        <taxon>Fabales</taxon>
        <taxon>Fabaceae</taxon>
        <taxon>Papilionoideae</taxon>
        <taxon>50 kb inversion clade</taxon>
        <taxon>NPAAA clade</taxon>
        <taxon>Hologalegina</taxon>
        <taxon>robinioid clade</taxon>
        <taxon>Loteae</taxon>
        <taxon>Lotus</taxon>
    </lineage>
</organism>
<dbReference type="EMBL" id="BT143003">
    <property type="protein sequence ID" value="AFK42797.1"/>
    <property type="molecule type" value="mRNA"/>
</dbReference>
<evidence type="ECO:0000256" key="1">
    <source>
        <dbReference type="SAM" id="Phobius"/>
    </source>
</evidence>
<sequence>MEIEDTPDRVSIGFPLGLALLLLLLLSTLGQASIFASILWIYNQRHSC</sequence>
<keyword evidence="1" id="KW-1133">Transmembrane helix</keyword>
<proteinExistence type="evidence at transcript level"/>
<protein>
    <submittedName>
        <fullName evidence="2">Uncharacterized protein</fullName>
    </submittedName>
</protein>
<feature type="transmembrane region" description="Helical" evidence="1">
    <location>
        <begin position="12"/>
        <end position="42"/>
    </location>
</feature>
<accession>I3SRA5</accession>
<evidence type="ECO:0000313" key="2">
    <source>
        <dbReference type="EMBL" id="AFK42797.1"/>
    </source>
</evidence>